<sequence>MDVFPSTPRAHRNPVVVARKKALLTAPHLAKLTEFARRVATERKADVPLFDPASGGVNAKVLLLLESPGPASASTTGSGFNSLDNDDPTAANVFTAMAEAGLSRRVCLNWNVVPWYLSNRAPTPAELRAAVPYLVELLRMLTSLKAVVVLGRPAGTGWTLSGRGHKLKVSNAPHPSPLSINRDRAGRWPQLVDAFRQAAEAVKD</sequence>
<gene>
    <name evidence="2" type="ORF">ACFQ3T_15360</name>
</gene>
<keyword evidence="3" id="KW-1185">Reference proteome</keyword>
<evidence type="ECO:0000313" key="3">
    <source>
        <dbReference type="Proteomes" id="UP001597168"/>
    </source>
</evidence>
<dbReference type="EMBL" id="JBHTLK010000067">
    <property type="protein sequence ID" value="MFD1148508.1"/>
    <property type="molecule type" value="Genomic_DNA"/>
</dbReference>
<dbReference type="SMART" id="SM00986">
    <property type="entry name" value="UDG"/>
    <property type="match status" value="1"/>
</dbReference>
<dbReference type="Proteomes" id="UP001597168">
    <property type="component" value="Unassembled WGS sequence"/>
</dbReference>
<evidence type="ECO:0000313" key="2">
    <source>
        <dbReference type="EMBL" id="MFD1148508.1"/>
    </source>
</evidence>
<dbReference type="InterPro" id="IPR005122">
    <property type="entry name" value="Uracil-DNA_glycosylase-like"/>
</dbReference>
<dbReference type="Gene3D" id="3.40.470.10">
    <property type="entry name" value="Uracil-DNA glycosylase-like domain"/>
    <property type="match status" value="1"/>
</dbReference>
<dbReference type="RefSeq" id="WP_380723932.1">
    <property type="nucleotide sequence ID" value="NZ_JBHTLK010000067.1"/>
</dbReference>
<dbReference type="SMART" id="SM00987">
    <property type="entry name" value="UreE_C"/>
    <property type="match status" value="1"/>
</dbReference>
<dbReference type="Pfam" id="PF03167">
    <property type="entry name" value="UDG"/>
    <property type="match status" value="1"/>
</dbReference>
<dbReference type="CDD" id="cd10035">
    <property type="entry name" value="UDG_like"/>
    <property type="match status" value="1"/>
</dbReference>
<evidence type="ECO:0000259" key="1">
    <source>
        <dbReference type="SMART" id="SM00986"/>
    </source>
</evidence>
<reference evidence="3" key="1">
    <citation type="journal article" date="2019" name="Int. J. Syst. Evol. Microbiol.">
        <title>The Global Catalogue of Microorganisms (GCM) 10K type strain sequencing project: providing services to taxonomists for standard genome sequencing and annotation.</title>
        <authorList>
            <consortium name="The Broad Institute Genomics Platform"/>
            <consortium name="The Broad Institute Genome Sequencing Center for Infectious Disease"/>
            <person name="Wu L."/>
            <person name="Ma J."/>
        </authorList>
    </citation>
    <scope>NUCLEOTIDE SEQUENCE [LARGE SCALE GENOMIC DNA]</scope>
    <source>
        <strain evidence="3">CCUG 60214</strain>
    </source>
</reference>
<proteinExistence type="predicted"/>
<name>A0ABW3QUH6_9PSEU</name>
<organism evidence="2 3">
    <name type="scientific">Saccharothrix hoggarensis</name>
    <dbReference type="NCBI Taxonomy" id="913853"/>
    <lineage>
        <taxon>Bacteria</taxon>
        <taxon>Bacillati</taxon>
        <taxon>Actinomycetota</taxon>
        <taxon>Actinomycetes</taxon>
        <taxon>Pseudonocardiales</taxon>
        <taxon>Pseudonocardiaceae</taxon>
        <taxon>Saccharothrix</taxon>
    </lineage>
</organism>
<accession>A0ABW3QUH6</accession>
<dbReference type="InterPro" id="IPR036895">
    <property type="entry name" value="Uracil-DNA_glycosylase-like_sf"/>
</dbReference>
<protein>
    <submittedName>
        <fullName evidence="2">Uracil-DNA glycosylase</fullName>
    </submittedName>
</protein>
<dbReference type="SUPFAM" id="SSF52141">
    <property type="entry name" value="Uracil-DNA glycosylase-like"/>
    <property type="match status" value="1"/>
</dbReference>
<feature type="domain" description="Uracil-DNA glycosylase-like" evidence="1">
    <location>
        <begin position="52"/>
        <end position="192"/>
    </location>
</feature>
<comment type="caution">
    <text evidence="2">The sequence shown here is derived from an EMBL/GenBank/DDBJ whole genome shotgun (WGS) entry which is preliminary data.</text>
</comment>